<feature type="chain" id="PRO_5034964003" evidence="3">
    <location>
        <begin position="21"/>
        <end position="351"/>
    </location>
</feature>
<protein>
    <submittedName>
        <fullName evidence="4">Nuclease S1 like protein</fullName>
    </submittedName>
</protein>
<accession>A0A8I2ZIR2</accession>
<gene>
    <name evidence="4" type="ORF">HYQ45_010455</name>
</gene>
<dbReference type="InterPro" id="IPR003154">
    <property type="entry name" value="S1/P1nuclease"/>
</dbReference>
<reference evidence="4" key="1">
    <citation type="journal article" date="2021" name="Mol. Plant Pathol.">
        <title>A 20-kb lineage-specific genomic region tames virulence in pathogenic amphidiploid Verticillium longisporum.</title>
        <authorList>
            <person name="Harting R."/>
            <person name="Starke J."/>
            <person name="Kusch H."/>
            <person name="Poggeler S."/>
            <person name="Maurus I."/>
            <person name="Schluter R."/>
            <person name="Landesfeind M."/>
            <person name="Bulla I."/>
            <person name="Nowrousian M."/>
            <person name="de Jonge R."/>
            <person name="Stahlhut G."/>
            <person name="Hoff K.J."/>
            <person name="Asshauer K.P."/>
            <person name="Thurmer A."/>
            <person name="Stanke M."/>
            <person name="Daniel R."/>
            <person name="Morgenstern B."/>
            <person name="Thomma B.P.H.J."/>
            <person name="Kronstad J.W."/>
            <person name="Braus-Stromeyer S.A."/>
            <person name="Braus G.H."/>
        </authorList>
    </citation>
    <scope>NUCLEOTIDE SEQUENCE</scope>
    <source>
        <strain evidence="4">Vl32</strain>
    </source>
</reference>
<keyword evidence="1" id="KW-0479">Metal-binding</keyword>
<keyword evidence="3" id="KW-0732">Signal</keyword>
<dbReference type="PANTHER" id="PTHR33146">
    <property type="entry name" value="ENDONUCLEASE 4"/>
    <property type="match status" value="1"/>
</dbReference>
<evidence type="ECO:0000256" key="1">
    <source>
        <dbReference type="ARBA" id="ARBA00022723"/>
    </source>
</evidence>
<dbReference type="GO" id="GO:0003676">
    <property type="term" value="F:nucleic acid binding"/>
    <property type="evidence" value="ECO:0007669"/>
    <property type="project" value="InterPro"/>
</dbReference>
<sequence>MRASHFAAALVGAFAAPGLAWNTDIHQQIGFAAEKFLSPAAKAILSEILEPESGASLGRIGAWADAHRGTPEGRHTTTWHWINPADQPPGAWADAHRGTPEGRHTTTWHWINPADQPPSFCNVHYNRDCTSGGCIVSALANETQILKSCIRSVKDGKLVGGANATCANAAKFITHFIMDIAQPMHVTGIARGGNDIPVVFGGVTTNLHAIWDGRIVYSLAGNVTGFPNTTIQPFFSDMVDRIRADTYFVPTRDWLSCTDPSTPLACPLEWARDANQWNCDYAFSQNTNASDLRTSGYAEGAWPIAELQIAKAVLRIATWFNKLADCNFKDREVILDPWPMKAWLGGPNAGN</sequence>
<dbReference type="GO" id="GO:0046872">
    <property type="term" value="F:metal ion binding"/>
    <property type="evidence" value="ECO:0007669"/>
    <property type="project" value="UniProtKB-KW"/>
</dbReference>
<dbReference type="GO" id="GO:0016787">
    <property type="term" value="F:hydrolase activity"/>
    <property type="evidence" value="ECO:0007669"/>
    <property type="project" value="UniProtKB-KW"/>
</dbReference>
<proteinExistence type="predicted"/>
<dbReference type="CDD" id="cd11010">
    <property type="entry name" value="S1-P1_nuclease"/>
    <property type="match status" value="1"/>
</dbReference>
<feature type="signal peptide" evidence="3">
    <location>
        <begin position="1"/>
        <end position="20"/>
    </location>
</feature>
<comment type="caution">
    <text evidence="4">The sequence shown here is derived from an EMBL/GenBank/DDBJ whole genome shotgun (WGS) entry which is preliminary data.</text>
</comment>
<dbReference type="OrthoDB" id="441446at2759"/>
<evidence type="ECO:0000256" key="3">
    <source>
        <dbReference type="SAM" id="SignalP"/>
    </source>
</evidence>
<dbReference type="Pfam" id="PF02265">
    <property type="entry name" value="S1-P1_nuclease"/>
    <property type="match status" value="2"/>
</dbReference>
<evidence type="ECO:0000313" key="4">
    <source>
        <dbReference type="EMBL" id="KAG7130797.1"/>
    </source>
</evidence>
<dbReference type="GO" id="GO:0004519">
    <property type="term" value="F:endonuclease activity"/>
    <property type="evidence" value="ECO:0007669"/>
    <property type="project" value="InterPro"/>
</dbReference>
<keyword evidence="2" id="KW-0378">Hydrolase</keyword>
<dbReference type="PANTHER" id="PTHR33146:SF26">
    <property type="entry name" value="ENDONUCLEASE 4"/>
    <property type="match status" value="1"/>
</dbReference>
<dbReference type="EMBL" id="JAEMWZ010000221">
    <property type="protein sequence ID" value="KAG7130797.1"/>
    <property type="molecule type" value="Genomic_DNA"/>
</dbReference>
<evidence type="ECO:0000313" key="5">
    <source>
        <dbReference type="Proteomes" id="UP000689129"/>
    </source>
</evidence>
<dbReference type="GO" id="GO:0006308">
    <property type="term" value="P:DNA catabolic process"/>
    <property type="evidence" value="ECO:0007669"/>
    <property type="project" value="InterPro"/>
</dbReference>
<name>A0A8I2ZIR2_VERLO</name>
<organism evidence="4 5">
    <name type="scientific">Verticillium longisporum</name>
    <name type="common">Verticillium dahliae var. longisporum</name>
    <dbReference type="NCBI Taxonomy" id="100787"/>
    <lineage>
        <taxon>Eukaryota</taxon>
        <taxon>Fungi</taxon>
        <taxon>Dikarya</taxon>
        <taxon>Ascomycota</taxon>
        <taxon>Pezizomycotina</taxon>
        <taxon>Sordariomycetes</taxon>
        <taxon>Hypocreomycetidae</taxon>
        <taxon>Glomerellales</taxon>
        <taxon>Plectosphaerellaceae</taxon>
        <taxon>Verticillium</taxon>
    </lineage>
</organism>
<dbReference type="Proteomes" id="UP000689129">
    <property type="component" value="Unassembled WGS sequence"/>
</dbReference>
<dbReference type="AlphaFoldDB" id="A0A8I2ZIR2"/>
<evidence type="ECO:0000256" key="2">
    <source>
        <dbReference type="ARBA" id="ARBA00022801"/>
    </source>
</evidence>